<sequence length="756" mass="84689">MSSDAPSTTTIVAAETSYSQIAVTFVDEEAPKVHRAFGGVLVKADADTGRSQSSLLPFRRLAFALQDYVPLNYGITVGPETPKQGWDELFAKLNGAEEAAHGQAKSPSAIFNKLVFTVGENKRYIDPWIELIPDEFGLGVIKASIAILLNFAEWRAEERQNLFDSLIEIRDIIGTASWKTRSFHADPEVSKYGLALHASIVEAIDQILQSMPKKHEARVEKKKHHIPLPRVSVPWGKKKGEKKEGLYQQQESNEAEQKNEGKEERREKEKKKKKIDPAEVLEPVKSAARDLDHAVEEFSRRLAVDTNERARDTNEQTSIVLNWVITEAHPGMKKIDKDVGKLQVTVDEAVVQLGAKQDAIMQMLRPTMMANLDMSEARKVANPALVEMLLEWNRERKQDRETITNLMRENLALRKAITPEPEPRPTKHSTHKRAPSLTFPQLFRLLTPSEDDTDPETILATINEDLDTIVRRRARIDTHSQTQLQSLFDTPRFISWMETQESDLVLVESGGAHAGGGRERQRVTAMSLFCANFILSMAHLQPDNVYVHFMCGLHDSNTSNPDDPWAGGPRGVLRCVAVQLLVALEARGGGARLDFLGDSRRDKEELQQGDAEQLAAVVRGLAKQFNPDTTLYCVVDRLSTLCREEYTADLAVLLRCLDDVVSQDRNRFKVLLTTTGRTPLFLSRLVTSDQHVRLTTRHELAPRRVTRRVMEARTSSRLGTPSPSRRSGSARRRRSGESTGSSGGGETQESESDYGE</sequence>
<gene>
    <name evidence="2" type="ORF">B0T16DRAFT_1502</name>
</gene>
<reference evidence="2" key="1">
    <citation type="submission" date="2023-06" db="EMBL/GenBank/DDBJ databases">
        <title>Genome-scale phylogeny and comparative genomics of the fungal order Sordariales.</title>
        <authorList>
            <consortium name="Lawrence Berkeley National Laboratory"/>
            <person name="Hensen N."/>
            <person name="Bonometti L."/>
            <person name="Westerberg I."/>
            <person name="Brannstrom I.O."/>
            <person name="Guillou S."/>
            <person name="Cros-Aarteil S."/>
            <person name="Calhoun S."/>
            <person name="Haridas S."/>
            <person name="Kuo A."/>
            <person name="Mondo S."/>
            <person name="Pangilinan J."/>
            <person name="Riley R."/>
            <person name="Labutti K."/>
            <person name="Andreopoulos B."/>
            <person name="Lipzen A."/>
            <person name="Chen C."/>
            <person name="Yanf M."/>
            <person name="Daum C."/>
            <person name="Ng V."/>
            <person name="Clum A."/>
            <person name="Steindorff A."/>
            <person name="Ohm R."/>
            <person name="Martin F."/>
            <person name="Silar P."/>
            <person name="Natvig D."/>
            <person name="Lalanne C."/>
            <person name="Gautier V."/>
            <person name="Ament-Velasquez S.L."/>
            <person name="Kruys A."/>
            <person name="Hutchinson M.I."/>
            <person name="Powell A.J."/>
            <person name="Barry K."/>
            <person name="Miller A.N."/>
            <person name="Grigoriev I.V."/>
            <person name="Debuchy R."/>
            <person name="Gladieux P."/>
            <person name="Thoren M.H."/>
            <person name="Johannesson H."/>
        </authorList>
    </citation>
    <scope>NUCLEOTIDE SEQUENCE</scope>
    <source>
        <strain evidence="2">SMH2532-1</strain>
    </source>
</reference>
<protein>
    <submittedName>
        <fullName evidence="2">Uncharacterized protein</fullName>
    </submittedName>
</protein>
<organism evidence="2 3">
    <name type="scientific">Cercophora newfieldiana</name>
    <dbReference type="NCBI Taxonomy" id="92897"/>
    <lineage>
        <taxon>Eukaryota</taxon>
        <taxon>Fungi</taxon>
        <taxon>Dikarya</taxon>
        <taxon>Ascomycota</taxon>
        <taxon>Pezizomycotina</taxon>
        <taxon>Sordariomycetes</taxon>
        <taxon>Sordariomycetidae</taxon>
        <taxon>Sordariales</taxon>
        <taxon>Lasiosphaeriaceae</taxon>
        <taxon>Cercophora</taxon>
    </lineage>
</organism>
<dbReference type="Proteomes" id="UP001174936">
    <property type="component" value="Unassembled WGS sequence"/>
</dbReference>
<proteinExistence type="predicted"/>
<comment type="caution">
    <text evidence="2">The sequence shown here is derived from an EMBL/GenBank/DDBJ whole genome shotgun (WGS) entry which is preliminary data.</text>
</comment>
<feature type="compositionally biased region" description="Low complexity" evidence="1">
    <location>
        <begin position="713"/>
        <end position="727"/>
    </location>
</feature>
<evidence type="ECO:0000313" key="3">
    <source>
        <dbReference type="Proteomes" id="UP001174936"/>
    </source>
</evidence>
<dbReference type="EMBL" id="JAULSV010000001">
    <property type="protein sequence ID" value="KAK0654915.1"/>
    <property type="molecule type" value="Genomic_DNA"/>
</dbReference>
<keyword evidence="3" id="KW-1185">Reference proteome</keyword>
<accession>A0AA39YPL1</accession>
<dbReference type="AlphaFoldDB" id="A0AA39YPL1"/>
<feature type="compositionally biased region" description="Basic and acidic residues" evidence="1">
    <location>
        <begin position="255"/>
        <end position="267"/>
    </location>
</feature>
<evidence type="ECO:0000256" key="1">
    <source>
        <dbReference type="SAM" id="MobiDB-lite"/>
    </source>
</evidence>
<evidence type="ECO:0000313" key="2">
    <source>
        <dbReference type="EMBL" id="KAK0654915.1"/>
    </source>
</evidence>
<dbReference type="PANTHER" id="PTHR40619:SF3">
    <property type="entry name" value="FUNGAL STAND N-TERMINAL GOODBYE DOMAIN-CONTAINING PROTEIN"/>
    <property type="match status" value="1"/>
</dbReference>
<dbReference type="PANTHER" id="PTHR40619">
    <property type="entry name" value="FUNGAL STAND N-TERMINAL GOODBYE DOMAIN-CONTAINING PROTEIN"/>
    <property type="match status" value="1"/>
</dbReference>
<name>A0AA39YPL1_9PEZI</name>
<feature type="region of interest" description="Disordered" evidence="1">
    <location>
        <begin position="707"/>
        <end position="756"/>
    </location>
</feature>
<feature type="region of interest" description="Disordered" evidence="1">
    <location>
        <begin position="230"/>
        <end position="279"/>
    </location>
</feature>